<gene>
    <name evidence="2" type="ORF">PLOB_00046125</name>
</gene>
<organism evidence="2 3">
    <name type="scientific">Porites lobata</name>
    <dbReference type="NCBI Taxonomy" id="104759"/>
    <lineage>
        <taxon>Eukaryota</taxon>
        <taxon>Metazoa</taxon>
        <taxon>Cnidaria</taxon>
        <taxon>Anthozoa</taxon>
        <taxon>Hexacorallia</taxon>
        <taxon>Scleractinia</taxon>
        <taxon>Fungiina</taxon>
        <taxon>Poritidae</taxon>
        <taxon>Porites</taxon>
    </lineage>
</organism>
<dbReference type="Proteomes" id="UP001159405">
    <property type="component" value="Unassembled WGS sequence"/>
</dbReference>
<accession>A0ABN8PQN9</accession>
<dbReference type="InterPro" id="IPR006797">
    <property type="entry name" value="PRELI/MSF1_dom"/>
</dbReference>
<name>A0ABN8PQN9_9CNID</name>
<sequence>MVRYLEFEHIFKHPFEKVIRAYFQKYTSGKDSNVTSIRVLEHKVDPETGEEYMIRRGECVNVLPGILKKVCPYPALEVEEEVWLNKKEKCLHLHCYNLTWSKYAFLEEYSCYRACDSNPDWTLFEQRASINVYGVGSVIGGMFEAFGQRFFQHGAKKGFNIMEDLIVGS</sequence>
<dbReference type="InterPro" id="IPR037365">
    <property type="entry name" value="Slowmo/Ups"/>
</dbReference>
<evidence type="ECO:0000313" key="3">
    <source>
        <dbReference type="Proteomes" id="UP001159405"/>
    </source>
</evidence>
<comment type="caution">
    <text evidence="2">The sequence shown here is derived from an EMBL/GenBank/DDBJ whole genome shotgun (WGS) entry which is preliminary data.</text>
</comment>
<protein>
    <recommendedName>
        <fullName evidence="1">PRELI/MSF1 domain-containing protein</fullName>
    </recommendedName>
</protein>
<keyword evidence="3" id="KW-1185">Reference proteome</keyword>
<dbReference type="PROSITE" id="PS50904">
    <property type="entry name" value="PRELI_MSF1"/>
    <property type="match status" value="1"/>
</dbReference>
<reference evidence="2 3" key="1">
    <citation type="submission" date="2022-05" db="EMBL/GenBank/DDBJ databases">
        <authorList>
            <consortium name="Genoscope - CEA"/>
            <person name="William W."/>
        </authorList>
    </citation>
    <scope>NUCLEOTIDE SEQUENCE [LARGE SCALE GENOMIC DNA]</scope>
</reference>
<feature type="domain" description="PRELI/MSF1" evidence="1">
    <location>
        <begin position="2"/>
        <end position="169"/>
    </location>
</feature>
<proteinExistence type="predicted"/>
<evidence type="ECO:0000313" key="2">
    <source>
        <dbReference type="EMBL" id="CAH3147503.1"/>
    </source>
</evidence>
<dbReference type="EMBL" id="CALNXK010000081">
    <property type="protein sequence ID" value="CAH3147503.1"/>
    <property type="molecule type" value="Genomic_DNA"/>
</dbReference>
<dbReference type="Pfam" id="PF04707">
    <property type="entry name" value="PRELI"/>
    <property type="match status" value="1"/>
</dbReference>
<dbReference type="PANTHER" id="PTHR11158">
    <property type="entry name" value="MSF1/PX19 RELATED"/>
    <property type="match status" value="1"/>
</dbReference>
<evidence type="ECO:0000259" key="1">
    <source>
        <dbReference type="PROSITE" id="PS50904"/>
    </source>
</evidence>